<evidence type="ECO:0000256" key="1">
    <source>
        <dbReference type="SAM" id="Phobius"/>
    </source>
</evidence>
<name>A0A1K1XGH5_9GAMM</name>
<protein>
    <submittedName>
        <fullName evidence="2">Uncharacterized protein</fullName>
    </submittedName>
</protein>
<reference evidence="2 3" key="1">
    <citation type="submission" date="2016-11" db="EMBL/GenBank/DDBJ databases">
        <authorList>
            <person name="Jaros S."/>
            <person name="Januszkiewicz K."/>
            <person name="Wedrychowicz H."/>
        </authorList>
    </citation>
    <scope>NUCLEOTIDE SEQUENCE [LARGE SCALE GENOMIC DNA]</scope>
    <source>
        <strain evidence="2 3">DSM 21637</strain>
    </source>
</reference>
<dbReference type="OrthoDB" id="6904738at2"/>
<feature type="transmembrane region" description="Helical" evidence="1">
    <location>
        <begin position="31"/>
        <end position="51"/>
    </location>
</feature>
<organism evidence="2 3">
    <name type="scientific">Marinospirillum alkaliphilum DSM 21637</name>
    <dbReference type="NCBI Taxonomy" id="1122209"/>
    <lineage>
        <taxon>Bacteria</taxon>
        <taxon>Pseudomonadati</taxon>
        <taxon>Pseudomonadota</taxon>
        <taxon>Gammaproteobacteria</taxon>
        <taxon>Oceanospirillales</taxon>
        <taxon>Oceanospirillaceae</taxon>
        <taxon>Marinospirillum</taxon>
    </lineage>
</organism>
<keyword evidence="3" id="KW-1185">Reference proteome</keyword>
<evidence type="ECO:0000313" key="3">
    <source>
        <dbReference type="Proteomes" id="UP000182350"/>
    </source>
</evidence>
<proteinExistence type="predicted"/>
<sequence>MKQMLIKIFWPILSFFETEEEPSNYKESHRLFLNVVGVLFLFLSMVSAWAGYTSGEVGSLIPILVFFSVGFVALVLGTLGSNGAVAKIWGFKK</sequence>
<keyword evidence="1" id="KW-0812">Transmembrane</keyword>
<keyword evidence="1" id="KW-0472">Membrane</keyword>
<keyword evidence="1" id="KW-1133">Transmembrane helix</keyword>
<feature type="transmembrane region" description="Helical" evidence="1">
    <location>
        <begin position="63"/>
        <end position="85"/>
    </location>
</feature>
<accession>A0A1K1XGH5</accession>
<dbReference type="RefSeq" id="WP_072326128.1">
    <property type="nucleotide sequence ID" value="NZ_FPJW01000006.1"/>
</dbReference>
<dbReference type="EMBL" id="FPJW01000006">
    <property type="protein sequence ID" value="SFX48670.1"/>
    <property type="molecule type" value="Genomic_DNA"/>
</dbReference>
<gene>
    <name evidence="2" type="ORF">SAMN02745752_01822</name>
</gene>
<evidence type="ECO:0000313" key="2">
    <source>
        <dbReference type="EMBL" id="SFX48670.1"/>
    </source>
</evidence>
<dbReference type="AlphaFoldDB" id="A0A1K1XGH5"/>
<dbReference type="STRING" id="1122209.SAMN02745752_01822"/>
<dbReference type="Proteomes" id="UP000182350">
    <property type="component" value="Unassembled WGS sequence"/>
</dbReference>